<dbReference type="SUPFAM" id="SSF51197">
    <property type="entry name" value="Clavaminate synthase-like"/>
    <property type="match status" value="1"/>
</dbReference>
<feature type="compositionally biased region" description="Low complexity" evidence="2">
    <location>
        <begin position="589"/>
        <end position="610"/>
    </location>
</feature>
<organism evidence="3 4">
    <name type="scientific">Dendrobium thyrsiflorum</name>
    <name type="common">Pinecone-like raceme dendrobium</name>
    <name type="synonym">Orchid</name>
    <dbReference type="NCBI Taxonomy" id="117978"/>
    <lineage>
        <taxon>Eukaryota</taxon>
        <taxon>Viridiplantae</taxon>
        <taxon>Streptophyta</taxon>
        <taxon>Embryophyta</taxon>
        <taxon>Tracheophyta</taxon>
        <taxon>Spermatophyta</taxon>
        <taxon>Magnoliopsida</taxon>
        <taxon>Liliopsida</taxon>
        <taxon>Asparagales</taxon>
        <taxon>Orchidaceae</taxon>
        <taxon>Epidendroideae</taxon>
        <taxon>Malaxideae</taxon>
        <taxon>Dendrobiinae</taxon>
        <taxon>Dendrobium</taxon>
    </lineage>
</organism>
<dbReference type="Proteomes" id="UP001552299">
    <property type="component" value="Unassembled WGS sequence"/>
</dbReference>
<evidence type="ECO:0000313" key="3">
    <source>
        <dbReference type="EMBL" id="KAL0917165.1"/>
    </source>
</evidence>
<name>A0ABD0UXC4_DENTH</name>
<keyword evidence="4" id="KW-1185">Reference proteome</keyword>
<dbReference type="InterPro" id="IPR037151">
    <property type="entry name" value="AlkB-like_sf"/>
</dbReference>
<dbReference type="PANTHER" id="PTHR31447:SF0">
    <property type="entry name" value="HYDROXYPROLINE-RICH GLYCOPROTEIN FAMILY PROTEIN"/>
    <property type="match status" value="1"/>
</dbReference>
<dbReference type="InterPro" id="IPR044842">
    <property type="entry name" value="ALKBH9B/ALKBH10B-like"/>
</dbReference>
<protein>
    <submittedName>
        <fullName evidence="3">Uncharacterized protein</fullName>
    </submittedName>
</protein>
<dbReference type="AlphaFoldDB" id="A0ABD0UXC4"/>
<dbReference type="EMBL" id="JANQDX010000010">
    <property type="protein sequence ID" value="KAL0917165.1"/>
    <property type="molecule type" value="Genomic_DNA"/>
</dbReference>
<dbReference type="PANTHER" id="PTHR31447">
    <property type="entry name" value="HYDROXYPROLINE-RICH GLYCOPROTEIN FAMILY PROTEIN-RELATED"/>
    <property type="match status" value="1"/>
</dbReference>
<feature type="region of interest" description="Disordered" evidence="2">
    <location>
        <begin position="571"/>
        <end position="690"/>
    </location>
</feature>
<feature type="compositionally biased region" description="Polar residues" evidence="2">
    <location>
        <begin position="627"/>
        <end position="638"/>
    </location>
</feature>
<feature type="compositionally biased region" description="Basic and acidic residues" evidence="2">
    <location>
        <begin position="122"/>
        <end position="132"/>
    </location>
</feature>
<sequence length="690" mass="75220">MMAAQPEKMHFPAGEALPPRQWLVDERDGFISWLRSEFAAANAIIDSLVHHLRLTGEPGEYEHAIGCIQQRRCNWTPVIYMQHYFSIGDVLLALHQAGLRRQHTHYQREGKKPSSFGYRQGHRSDSIREHHGSSFPFSSAASELVHSEKGKYKSGCEEDGKIVEGDQTSGGMGLSVAAVVRKDGEGTNGTSSSEMDDRQTNEENYGQMETAVVENCHDQLVKETKNDPLPLDGGDQNLKQDGNQELVPVPKIFVGNETSDGKMVNVVEGLKLYEQLFDCSEITKLISLTNDMRAAGRRGDFPGHTMVLSKRPMKGHGREMIQLGIPISEGPVEDENEVGSLLERKVEPIPKLLLDIFDRLVQLQVFSASPDFCVIDFFNEGDHSQPHIWPSWYGRPICNLFLTECDMVFGRAICADHRGDYRGPLKVSLKIGSLLVMQGKSADIARHAIPSIRKQRIILTFGKSNPKRPLPIESSRIPISAVSAQSWGSPSGRPSVPRHSSLGLKHYGVVPATGVLPPPAIRPQLVPPSNGIQPLFVSPTQVAPASVPYPTPAPVPPASAGWPIVSPSMHPGPRLPVPGTGVFLPPSGSNHSQPQQLPSSSFSDDASASFEVESQPENLKLIEDKPSSPNGSSQSIATESMGGIKPDSNGSIENGPTAAGVRVISKEENQNFTHIKKKTSSKHLVNSAKV</sequence>
<evidence type="ECO:0000313" key="4">
    <source>
        <dbReference type="Proteomes" id="UP001552299"/>
    </source>
</evidence>
<evidence type="ECO:0000256" key="2">
    <source>
        <dbReference type="SAM" id="MobiDB-lite"/>
    </source>
</evidence>
<accession>A0ABD0UXC4</accession>
<dbReference type="Gene3D" id="2.60.120.590">
    <property type="entry name" value="Alpha-ketoglutarate-dependent dioxygenase AlkB-like"/>
    <property type="match status" value="1"/>
</dbReference>
<evidence type="ECO:0000256" key="1">
    <source>
        <dbReference type="ARBA" id="ARBA00007879"/>
    </source>
</evidence>
<comment type="similarity">
    <text evidence="1">Belongs to the alkB family.</text>
</comment>
<comment type="caution">
    <text evidence="3">The sequence shown here is derived from an EMBL/GenBank/DDBJ whole genome shotgun (WGS) entry which is preliminary data.</text>
</comment>
<reference evidence="3 4" key="1">
    <citation type="journal article" date="2024" name="Plant Biotechnol. J.">
        <title>Dendrobium thyrsiflorum genome and its molecular insights into genes involved in important horticultural traits.</title>
        <authorList>
            <person name="Chen B."/>
            <person name="Wang J.Y."/>
            <person name="Zheng P.J."/>
            <person name="Li K.L."/>
            <person name="Liang Y.M."/>
            <person name="Chen X.F."/>
            <person name="Zhang C."/>
            <person name="Zhao X."/>
            <person name="He X."/>
            <person name="Zhang G.Q."/>
            <person name="Liu Z.J."/>
            <person name="Xu Q."/>
        </authorList>
    </citation>
    <scope>NUCLEOTIDE SEQUENCE [LARGE SCALE GENOMIC DNA]</scope>
    <source>
        <strain evidence="3">GZMU011</strain>
    </source>
</reference>
<feature type="region of interest" description="Disordered" evidence="2">
    <location>
        <begin position="103"/>
        <end position="140"/>
    </location>
</feature>
<gene>
    <name evidence="3" type="ORF">M5K25_012212</name>
</gene>
<proteinExistence type="inferred from homology"/>